<organism evidence="1">
    <name type="scientific">Arundo donax</name>
    <name type="common">Giant reed</name>
    <name type="synonym">Donax arundinaceus</name>
    <dbReference type="NCBI Taxonomy" id="35708"/>
    <lineage>
        <taxon>Eukaryota</taxon>
        <taxon>Viridiplantae</taxon>
        <taxon>Streptophyta</taxon>
        <taxon>Embryophyta</taxon>
        <taxon>Tracheophyta</taxon>
        <taxon>Spermatophyta</taxon>
        <taxon>Magnoliopsida</taxon>
        <taxon>Liliopsida</taxon>
        <taxon>Poales</taxon>
        <taxon>Poaceae</taxon>
        <taxon>PACMAD clade</taxon>
        <taxon>Arundinoideae</taxon>
        <taxon>Arundineae</taxon>
        <taxon>Arundo</taxon>
    </lineage>
</organism>
<sequence>MHVMLSALCRDLAISVSFTAASSGLSSAFNREIASSFRTTSQSPSVARIRHFKSLLTSCS</sequence>
<accession>A0A0A9CM27</accession>
<proteinExistence type="predicted"/>
<reference evidence="1" key="2">
    <citation type="journal article" date="2015" name="Data Brief">
        <title>Shoot transcriptome of the giant reed, Arundo donax.</title>
        <authorList>
            <person name="Barrero R.A."/>
            <person name="Guerrero F.D."/>
            <person name="Moolhuijzen P."/>
            <person name="Goolsby J.A."/>
            <person name="Tidwell J."/>
            <person name="Bellgard S.E."/>
            <person name="Bellgard M.I."/>
        </authorList>
    </citation>
    <scope>NUCLEOTIDE SEQUENCE</scope>
    <source>
        <tissue evidence="1">Shoot tissue taken approximately 20 cm above the soil surface</tissue>
    </source>
</reference>
<dbReference type="EMBL" id="GBRH01220521">
    <property type="protein sequence ID" value="JAD77374.1"/>
    <property type="molecule type" value="Transcribed_RNA"/>
</dbReference>
<protein>
    <submittedName>
        <fullName evidence="1">Uncharacterized protein</fullName>
    </submittedName>
</protein>
<name>A0A0A9CM27_ARUDO</name>
<dbReference type="AlphaFoldDB" id="A0A0A9CM27"/>
<evidence type="ECO:0000313" key="1">
    <source>
        <dbReference type="EMBL" id="JAD77374.1"/>
    </source>
</evidence>
<reference evidence="1" key="1">
    <citation type="submission" date="2014-09" db="EMBL/GenBank/DDBJ databases">
        <authorList>
            <person name="Magalhaes I.L.F."/>
            <person name="Oliveira U."/>
            <person name="Santos F.R."/>
            <person name="Vidigal T.H.D.A."/>
            <person name="Brescovit A.D."/>
            <person name="Santos A.J."/>
        </authorList>
    </citation>
    <scope>NUCLEOTIDE SEQUENCE</scope>
    <source>
        <tissue evidence="1">Shoot tissue taken approximately 20 cm above the soil surface</tissue>
    </source>
</reference>